<comment type="caution">
    <text evidence="2">The sequence shown here is derived from an EMBL/GenBank/DDBJ whole genome shotgun (WGS) entry which is preliminary data.</text>
</comment>
<evidence type="ECO:0000313" key="2">
    <source>
        <dbReference type="EMBL" id="CAB1414504.1"/>
    </source>
</evidence>
<sequence>MTDESGVMAESGYGGPSSWMAAEGDEYFLPEIGSDIKLRLRPVTHPDAVKLFFSRSIEPLVRCLIRKHESISTTSSSIHPTSQSVIDGVLQSSPRCQRAVTYTPSEFHNLLASSYLLEPQLGNFKHAQGSRVSPPPLCYPPLSSLPPSSDSPPHPEVVCIKSGPVKLQVEIGRPEPDSGGETEGGSRQRETGRSRC</sequence>
<feature type="compositionally biased region" description="Basic and acidic residues" evidence="1">
    <location>
        <begin position="184"/>
        <end position="196"/>
    </location>
</feature>
<reference evidence="2" key="1">
    <citation type="submission" date="2020-03" db="EMBL/GenBank/DDBJ databases">
        <authorList>
            <person name="Weist P."/>
        </authorList>
    </citation>
    <scope>NUCLEOTIDE SEQUENCE</scope>
</reference>
<protein>
    <submittedName>
        <fullName evidence="2">Uncharacterized protein</fullName>
    </submittedName>
</protein>
<evidence type="ECO:0000313" key="3">
    <source>
        <dbReference type="Proteomes" id="UP001153269"/>
    </source>
</evidence>
<dbReference type="AlphaFoldDB" id="A0A9N7TLV7"/>
<keyword evidence="3" id="KW-1185">Reference proteome</keyword>
<name>A0A9N7TLV7_PLEPL</name>
<feature type="region of interest" description="Disordered" evidence="1">
    <location>
        <begin position="168"/>
        <end position="196"/>
    </location>
</feature>
<dbReference type="Proteomes" id="UP001153269">
    <property type="component" value="Unassembled WGS sequence"/>
</dbReference>
<gene>
    <name evidence="2" type="ORF">PLEPLA_LOCUS2213</name>
</gene>
<proteinExistence type="predicted"/>
<evidence type="ECO:0000256" key="1">
    <source>
        <dbReference type="SAM" id="MobiDB-lite"/>
    </source>
</evidence>
<dbReference type="EMBL" id="CADEAL010000110">
    <property type="protein sequence ID" value="CAB1414504.1"/>
    <property type="molecule type" value="Genomic_DNA"/>
</dbReference>
<organism evidence="2 3">
    <name type="scientific">Pleuronectes platessa</name>
    <name type="common">European plaice</name>
    <dbReference type="NCBI Taxonomy" id="8262"/>
    <lineage>
        <taxon>Eukaryota</taxon>
        <taxon>Metazoa</taxon>
        <taxon>Chordata</taxon>
        <taxon>Craniata</taxon>
        <taxon>Vertebrata</taxon>
        <taxon>Euteleostomi</taxon>
        <taxon>Actinopterygii</taxon>
        <taxon>Neopterygii</taxon>
        <taxon>Teleostei</taxon>
        <taxon>Neoteleostei</taxon>
        <taxon>Acanthomorphata</taxon>
        <taxon>Carangaria</taxon>
        <taxon>Pleuronectiformes</taxon>
        <taxon>Pleuronectoidei</taxon>
        <taxon>Pleuronectidae</taxon>
        <taxon>Pleuronectes</taxon>
    </lineage>
</organism>
<accession>A0A9N7TLV7</accession>